<proteinExistence type="inferred from homology"/>
<dbReference type="Gene3D" id="3.40.50.2300">
    <property type="match status" value="2"/>
</dbReference>
<organism evidence="4 5">
    <name type="scientific">Arenicella xantha</name>
    <dbReference type="NCBI Taxonomy" id="644221"/>
    <lineage>
        <taxon>Bacteria</taxon>
        <taxon>Pseudomonadati</taxon>
        <taxon>Pseudomonadota</taxon>
        <taxon>Gammaproteobacteria</taxon>
        <taxon>Arenicellales</taxon>
        <taxon>Arenicellaceae</taxon>
        <taxon>Arenicella</taxon>
    </lineage>
</organism>
<accession>A0A395JLU3</accession>
<dbReference type="OrthoDB" id="9768386at2"/>
<evidence type="ECO:0000313" key="5">
    <source>
        <dbReference type="Proteomes" id="UP000253083"/>
    </source>
</evidence>
<dbReference type="InParanoid" id="A0A395JLU3"/>
<comment type="similarity">
    <text evidence="1">Belongs to the leucine-binding protein family.</text>
</comment>
<reference evidence="4 5" key="1">
    <citation type="submission" date="2018-06" db="EMBL/GenBank/DDBJ databases">
        <title>Genomic Encyclopedia of Type Strains, Phase IV (KMG-IV): sequencing the most valuable type-strain genomes for metagenomic binning, comparative biology and taxonomic classification.</title>
        <authorList>
            <person name="Goeker M."/>
        </authorList>
    </citation>
    <scope>NUCLEOTIDE SEQUENCE [LARGE SCALE GENOMIC DNA]</scope>
    <source>
        <strain evidence="4 5">DSM 24032</strain>
    </source>
</reference>
<dbReference type="Pfam" id="PF13458">
    <property type="entry name" value="Peripla_BP_6"/>
    <property type="match status" value="1"/>
</dbReference>
<dbReference type="RefSeq" id="WP_113954912.1">
    <property type="nucleotide sequence ID" value="NZ_QNRT01000003.1"/>
</dbReference>
<dbReference type="Proteomes" id="UP000253083">
    <property type="component" value="Unassembled WGS sequence"/>
</dbReference>
<keyword evidence="5" id="KW-1185">Reference proteome</keyword>
<gene>
    <name evidence="4" type="ORF">DFR28_103360</name>
</gene>
<evidence type="ECO:0000313" key="4">
    <source>
        <dbReference type="EMBL" id="RBP49928.1"/>
    </source>
</evidence>
<evidence type="ECO:0000256" key="2">
    <source>
        <dbReference type="ARBA" id="ARBA00022729"/>
    </source>
</evidence>
<evidence type="ECO:0000259" key="3">
    <source>
        <dbReference type="Pfam" id="PF13458"/>
    </source>
</evidence>
<comment type="caution">
    <text evidence="4">The sequence shown here is derived from an EMBL/GenBank/DDBJ whole genome shotgun (WGS) entry which is preliminary data.</text>
</comment>
<protein>
    <submittedName>
        <fullName evidence="4">ABC-type branched-subunit amino acid transport system substrate-binding protein</fullName>
    </submittedName>
</protein>
<keyword evidence="2" id="KW-0732">Signal</keyword>
<dbReference type="InterPro" id="IPR028081">
    <property type="entry name" value="Leu-bd"/>
</dbReference>
<sequence>MFNLGIIIPQSSFLPHLSRDLPVACKMGLGDSSDRVKLCFESGGYNEDAGFLKDKIQGLIIRENLNAVLCPLNSSLIESVNELCRSEETALLVNTMGEDVLFDSAANESVFVNSYQLWQNAWLTGYYAAQLGFKDLATVYARHDGGYGVPLAVAVGAEAGGANVKLSQVTHMDSADEDCSEFIQYLDKMEPDAIIAHHSSKEAINFLRDAEQAELESPLLTLPPFVEEPTLNQLGSRIEGTKTVGSHETDSEQYQRFSADFKAQTGRLPHPHIVMAYESVKLIVDALDSAADQSYASLINALEHAKISGPRGCTRFNQDAKNMPAKYYIREVCRDESGLLHNKTLTEHDVPELCHEHYALAQKNTQKQGWVNPYQIA</sequence>
<feature type="domain" description="Leucine-binding protein" evidence="3">
    <location>
        <begin position="4"/>
        <end position="332"/>
    </location>
</feature>
<name>A0A395JLU3_9GAMM</name>
<dbReference type="SUPFAM" id="SSF53822">
    <property type="entry name" value="Periplasmic binding protein-like I"/>
    <property type="match status" value="1"/>
</dbReference>
<dbReference type="PANTHER" id="PTHR30483">
    <property type="entry name" value="LEUCINE-SPECIFIC-BINDING PROTEIN"/>
    <property type="match status" value="1"/>
</dbReference>
<dbReference type="InterPro" id="IPR028082">
    <property type="entry name" value="Peripla_BP_I"/>
</dbReference>
<dbReference type="PANTHER" id="PTHR30483:SF6">
    <property type="entry name" value="PERIPLASMIC BINDING PROTEIN OF ABC TRANSPORTER FOR NATURAL AMINO ACIDS"/>
    <property type="match status" value="1"/>
</dbReference>
<dbReference type="InterPro" id="IPR051010">
    <property type="entry name" value="BCAA_transport"/>
</dbReference>
<dbReference type="EMBL" id="QNRT01000003">
    <property type="protein sequence ID" value="RBP49928.1"/>
    <property type="molecule type" value="Genomic_DNA"/>
</dbReference>
<dbReference type="AlphaFoldDB" id="A0A395JLU3"/>
<evidence type="ECO:0000256" key="1">
    <source>
        <dbReference type="ARBA" id="ARBA00010062"/>
    </source>
</evidence>